<reference evidence="2" key="1">
    <citation type="submission" date="2019-08" db="EMBL/GenBank/DDBJ databases">
        <authorList>
            <person name="Kucharzyk K."/>
            <person name="Murdoch R.W."/>
            <person name="Higgins S."/>
            <person name="Loffler F."/>
        </authorList>
    </citation>
    <scope>NUCLEOTIDE SEQUENCE</scope>
</reference>
<feature type="region of interest" description="Disordered" evidence="1">
    <location>
        <begin position="43"/>
        <end position="82"/>
    </location>
</feature>
<sequence length="82" mass="9183">MAGETRNLRLRVTRRDEPELDKLIEWVLGIADTRHRAWIAGEPDPYGLPLPDSLAESSSGLRLVRGTRENRDQAVPRQGGPP</sequence>
<accession>A0A645B900</accession>
<gene>
    <name evidence="2" type="ORF">SDC9_108740</name>
</gene>
<proteinExistence type="predicted"/>
<dbReference type="EMBL" id="VSSQ01018569">
    <property type="protein sequence ID" value="MPM61877.1"/>
    <property type="molecule type" value="Genomic_DNA"/>
</dbReference>
<comment type="caution">
    <text evidence="2">The sequence shown here is derived from an EMBL/GenBank/DDBJ whole genome shotgun (WGS) entry which is preliminary data.</text>
</comment>
<dbReference type="AlphaFoldDB" id="A0A645B900"/>
<name>A0A645B900_9ZZZZ</name>
<organism evidence="2">
    <name type="scientific">bioreactor metagenome</name>
    <dbReference type="NCBI Taxonomy" id="1076179"/>
    <lineage>
        <taxon>unclassified sequences</taxon>
        <taxon>metagenomes</taxon>
        <taxon>ecological metagenomes</taxon>
    </lineage>
</organism>
<evidence type="ECO:0000313" key="2">
    <source>
        <dbReference type="EMBL" id="MPM61877.1"/>
    </source>
</evidence>
<evidence type="ECO:0000256" key="1">
    <source>
        <dbReference type="SAM" id="MobiDB-lite"/>
    </source>
</evidence>
<protein>
    <submittedName>
        <fullName evidence="2">Uncharacterized protein</fullName>
    </submittedName>
</protein>